<proteinExistence type="predicted"/>
<keyword evidence="3" id="KW-1185">Reference proteome</keyword>
<organism evidence="2 3">
    <name type="scientific">Aphis craccivora</name>
    <name type="common">Cowpea aphid</name>
    <dbReference type="NCBI Taxonomy" id="307492"/>
    <lineage>
        <taxon>Eukaryota</taxon>
        <taxon>Metazoa</taxon>
        <taxon>Ecdysozoa</taxon>
        <taxon>Arthropoda</taxon>
        <taxon>Hexapoda</taxon>
        <taxon>Insecta</taxon>
        <taxon>Pterygota</taxon>
        <taxon>Neoptera</taxon>
        <taxon>Paraneoptera</taxon>
        <taxon>Hemiptera</taxon>
        <taxon>Sternorrhyncha</taxon>
        <taxon>Aphidomorpha</taxon>
        <taxon>Aphidoidea</taxon>
        <taxon>Aphididae</taxon>
        <taxon>Aphidini</taxon>
        <taxon>Aphis</taxon>
        <taxon>Aphis</taxon>
    </lineage>
</organism>
<feature type="transmembrane region" description="Helical" evidence="1">
    <location>
        <begin position="32"/>
        <end position="52"/>
    </location>
</feature>
<accession>A0A6G0ZPN9</accession>
<evidence type="ECO:0000313" key="3">
    <source>
        <dbReference type="Proteomes" id="UP000478052"/>
    </source>
</evidence>
<keyword evidence="1" id="KW-1133">Transmembrane helix</keyword>
<protein>
    <submittedName>
        <fullName evidence="2">Uncharacterized protein</fullName>
    </submittedName>
</protein>
<dbReference type="AlphaFoldDB" id="A0A6G0ZPN9"/>
<name>A0A6G0ZPN9_APHCR</name>
<dbReference type="Proteomes" id="UP000478052">
    <property type="component" value="Unassembled WGS sequence"/>
</dbReference>
<sequence>KTCTTSPTLPGRCLETLSARTRCRTAGSAADWLLFFLSPLSLSTFIHYTLFFSSRFPRSETIGNYIGTIPPPPPPPHSFLLQLPIRTHRTHIFTFITYIITIMFIPVHPVSR</sequence>
<feature type="transmembrane region" description="Helical" evidence="1">
    <location>
        <begin position="92"/>
        <end position="111"/>
    </location>
</feature>
<comment type="caution">
    <text evidence="2">The sequence shown here is derived from an EMBL/GenBank/DDBJ whole genome shotgun (WGS) entry which is preliminary data.</text>
</comment>
<dbReference type="EMBL" id="VUJU01000084">
    <property type="protein sequence ID" value="KAF0773244.1"/>
    <property type="molecule type" value="Genomic_DNA"/>
</dbReference>
<keyword evidence="1" id="KW-0472">Membrane</keyword>
<gene>
    <name evidence="2" type="ORF">FWK35_00001000</name>
</gene>
<evidence type="ECO:0000313" key="2">
    <source>
        <dbReference type="EMBL" id="KAF0773244.1"/>
    </source>
</evidence>
<keyword evidence="1" id="KW-0812">Transmembrane</keyword>
<reference evidence="2 3" key="1">
    <citation type="submission" date="2019-08" db="EMBL/GenBank/DDBJ databases">
        <title>Whole genome of Aphis craccivora.</title>
        <authorList>
            <person name="Voronova N.V."/>
            <person name="Shulinski R.S."/>
            <person name="Bandarenka Y.V."/>
            <person name="Zhorov D.G."/>
            <person name="Warner D."/>
        </authorList>
    </citation>
    <scope>NUCLEOTIDE SEQUENCE [LARGE SCALE GENOMIC DNA]</scope>
    <source>
        <strain evidence="2">180601</strain>
        <tissue evidence="2">Whole Body</tissue>
    </source>
</reference>
<feature type="non-terminal residue" evidence="2">
    <location>
        <position position="1"/>
    </location>
</feature>
<evidence type="ECO:0000256" key="1">
    <source>
        <dbReference type="SAM" id="Phobius"/>
    </source>
</evidence>